<dbReference type="Gene3D" id="3.30.420.40">
    <property type="match status" value="2"/>
</dbReference>
<feature type="domain" description="Gcp-like" evidence="1">
    <location>
        <begin position="24"/>
        <end position="225"/>
    </location>
</feature>
<dbReference type="AlphaFoldDB" id="A0A1G5IES3"/>
<dbReference type="Proteomes" id="UP000198636">
    <property type="component" value="Unassembled WGS sequence"/>
</dbReference>
<organism evidence="2 3">
    <name type="scientific">Alkaliphilus peptidifermentans DSM 18978</name>
    <dbReference type="NCBI Taxonomy" id="1120976"/>
    <lineage>
        <taxon>Bacteria</taxon>
        <taxon>Bacillati</taxon>
        <taxon>Bacillota</taxon>
        <taxon>Clostridia</taxon>
        <taxon>Peptostreptococcales</taxon>
        <taxon>Natronincolaceae</taxon>
        <taxon>Alkaliphilus</taxon>
    </lineage>
</organism>
<keyword evidence="3" id="KW-1185">Reference proteome</keyword>
<dbReference type="GO" id="GO:0005829">
    <property type="term" value="C:cytosol"/>
    <property type="evidence" value="ECO:0007669"/>
    <property type="project" value="TreeGrafter"/>
</dbReference>
<dbReference type="PANTHER" id="PTHR11735:SF11">
    <property type="entry name" value="TRNA THREONYLCARBAMOYLADENOSINE BIOSYNTHESIS PROTEIN TSAB"/>
    <property type="match status" value="1"/>
</dbReference>
<dbReference type="Pfam" id="PF00814">
    <property type="entry name" value="TsaD"/>
    <property type="match status" value="1"/>
</dbReference>
<dbReference type="InterPro" id="IPR043129">
    <property type="entry name" value="ATPase_NBD"/>
</dbReference>
<accession>A0A1G5IES3</accession>
<proteinExistence type="predicted"/>
<dbReference type="SUPFAM" id="SSF53067">
    <property type="entry name" value="Actin-like ATPase domain"/>
    <property type="match status" value="2"/>
</dbReference>
<protein>
    <submittedName>
        <fullName evidence="2">tRNA threonylcarbamoyladenosine biosynthesis protein TsaB</fullName>
    </submittedName>
</protein>
<dbReference type="EMBL" id="FMUS01000014">
    <property type="protein sequence ID" value="SCY74190.1"/>
    <property type="molecule type" value="Genomic_DNA"/>
</dbReference>
<dbReference type="OrthoDB" id="9784166at2"/>
<dbReference type="NCBIfam" id="TIGR03725">
    <property type="entry name" value="T6A_YeaZ"/>
    <property type="match status" value="1"/>
</dbReference>
<dbReference type="RefSeq" id="WP_091543552.1">
    <property type="nucleotide sequence ID" value="NZ_FMUS01000014.1"/>
</dbReference>
<dbReference type="STRING" id="1120976.SAMN03080606_02362"/>
<dbReference type="CDD" id="cd24032">
    <property type="entry name" value="ASKHA_NBD_TsaB"/>
    <property type="match status" value="1"/>
</dbReference>
<dbReference type="GO" id="GO:0002949">
    <property type="term" value="P:tRNA threonylcarbamoyladenosine modification"/>
    <property type="evidence" value="ECO:0007669"/>
    <property type="project" value="InterPro"/>
</dbReference>
<name>A0A1G5IES3_9FIRM</name>
<dbReference type="PANTHER" id="PTHR11735">
    <property type="entry name" value="TRNA N6-ADENOSINE THREONYLCARBAMOYLTRANSFERASE"/>
    <property type="match status" value="1"/>
</dbReference>
<evidence type="ECO:0000259" key="1">
    <source>
        <dbReference type="Pfam" id="PF00814"/>
    </source>
</evidence>
<evidence type="ECO:0000313" key="3">
    <source>
        <dbReference type="Proteomes" id="UP000198636"/>
    </source>
</evidence>
<dbReference type="InterPro" id="IPR022496">
    <property type="entry name" value="T6A_TsaB"/>
</dbReference>
<reference evidence="2 3" key="1">
    <citation type="submission" date="2016-10" db="EMBL/GenBank/DDBJ databases">
        <authorList>
            <person name="de Groot N.N."/>
        </authorList>
    </citation>
    <scope>NUCLEOTIDE SEQUENCE [LARGE SCALE GENOMIC DNA]</scope>
    <source>
        <strain evidence="2 3">DSM 18978</strain>
    </source>
</reference>
<dbReference type="InterPro" id="IPR000905">
    <property type="entry name" value="Gcp-like_dom"/>
</dbReference>
<sequence>MRILALDTSSIVATIAVLENTKLIAEIVLNHQKNHSQKLMPLIEETLENCNLLPGDIDVYAVAIGPGSFTGLRIGVTTVKAMAQALNKPVVGVSTLDGLAYNLPFCNSYICPIIDAQRDNVYTAIYSWENNEIKMHNKHAILHIDELISDIKERKMKTIFLGDGLNLHMDKLITELGHLAVIAPSATAIARASSIGTLAFEKAKTGDLEDADKIVPIYMRKSQAENQLEERMKG</sequence>
<gene>
    <name evidence="2" type="ORF">SAMN03080606_02362</name>
</gene>
<evidence type="ECO:0000313" key="2">
    <source>
        <dbReference type="EMBL" id="SCY74190.1"/>
    </source>
</evidence>